<dbReference type="AlphaFoldDB" id="A0A9Y2AIL2"/>
<gene>
    <name evidence="1" type="ORF">P3F81_12435</name>
</gene>
<keyword evidence="2" id="KW-1185">Reference proteome</keyword>
<proteinExistence type="predicted"/>
<dbReference type="EMBL" id="CP120678">
    <property type="protein sequence ID" value="WIW70676.1"/>
    <property type="molecule type" value="Genomic_DNA"/>
</dbReference>
<dbReference type="KEGG" id="sgbi:P3F81_12435"/>
<name>A0A9Y2AIL2_9FIRM</name>
<evidence type="ECO:0000313" key="1">
    <source>
        <dbReference type="EMBL" id="WIW70676.1"/>
    </source>
</evidence>
<dbReference type="RefSeq" id="WP_177504585.1">
    <property type="nucleotide sequence ID" value="NZ_CP120678.1"/>
</dbReference>
<reference evidence="1" key="1">
    <citation type="submission" date="2023-03" db="EMBL/GenBank/DDBJ databases">
        <title>Selenobaculum gbiensis gen. nov. sp. nov., a new bacterium isolated from the gut microbiota of IBD patient.</title>
        <authorList>
            <person name="Yeo S."/>
            <person name="Park H."/>
            <person name="Huh C.S."/>
        </authorList>
    </citation>
    <scope>NUCLEOTIDE SEQUENCE</scope>
    <source>
        <strain evidence="1">ICN-92133</strain>
    </source>
</reference>
<evidence type="ECO:0000313" key="2">
    <source>
        <dbReference type="Proteomes" id="UP001243623"/>
    </source>
</evidence>
<sequence>MKQEKVSSCQYCFEGKCYANAAVSPEEYDCYQPQCRDCKSQTKKEA</sequence>
<organism evidence="1 2">
    <name type="scientific">Selenobaculum gibii</name>
    <dbReference type="NCBI Taxonomy" id="3054208"/>
    <lineage>
        <taxon>Bacteria</taxon>
        <taxon>Bacillati</taxon>
        <taxon>Bacillota</taxon>
        <taxon>Negativicutes</taxon>
        <taxon>Selenomonadales</taxon>
        <taxon>Selenomonadaceae</taxon>
        <taxon>Selenobaculum</taxon>
    </lineage>
</organism>
<accession>A0A9Y2AIL2</accession>
<protein>
    <submittedName>
        <fullName evidence="1">Uncharacterized protein</fullName>
    </submittedName>
</protein>
<dbReference type="Proteomes" id="UP001243623">
    <property type="component" value="Chromosome"/>
</dbReference>